<keyword evidence="12" id="KW-1185">Reference proteome</keyword>
<feature type="region of interest" description="Disordered" evidence="8">
    <location>
        <begin position="423"/>
        <end position="445"/>
    </location>
</feature>
<feature type="transmembrane region" description="Helical" evidence="9">
    <location>
        <begin position="481"/>
        <end position="505"/>
    </location>
</feature>
<keyword evidence="4 7" id="KW-0547">Nucleotide-binding</keyword>
<keyword evidence="3" id="KW-0808">Transferase</keyword>
<dbReference type="Pfam" id="PF00069">
    <property type="entry name" value="Pkinase"/>
    <property type="match status" value="1"/>
</dbReference>
<evidence type="ECO:0000313" key="11">
    <source>
        <dbReference type="EMBL" id="MCC9630913.1"/>
    </source>
</evidence>
<keyword evidence="2" id="KW-0723">Serine/threonine-protein kinase</keyword>
<comment type="caution">
    <text evidence="11">The sequence shown here is derived from an EMBL/GenBank/DDBJ whole genome shotgun (WGS) entry which is preliminary data.</text>
</comment>
<dbReference type="InterPro" id="IPR008271">
    <property type="entry name" value="Ser/Thr_kinase_AS"/>
</dbReference>
<organism evidence="11 12">
    <name type="scientific">Blastopirellula sediminis</name>
    <dbReference type="NCBI Taxonomy" id="2894196"/>
    <lineage>
        <taxon>Bacteria</taxon>
        <taxon>Pseudomonadati</taxon>
        <taxon>Planctomycetota</taxon>
        <taxon>Planctomycetia</taxon>
        <taxon>Pirellulales</taxon>
        <taxon>Pirellulaceae</taxon>
        <taxon>Blastopirellula</taxon>
    </lineage>
</organism>
<evidence type="ECO:0000256" key="2">
    <source>
        <dbReference type="ARBA" id="ARBA00022527"/>
    </source>
</evidence>
<keyword evidence="5 11" id="KW-0418">Kinase</keyword>
<dbReference type="InterPro" id="IPR011009">
    <property type="entry name" value="Kinase-like_dom_sf"/>
</dbReference>
<evidence type="ECO:0000256" key="4">
    <source>
        <dbReference type="ARBA" id="ARBA00022741"/>
    </source>
</evidence>
<dbReference type="RefSeq" id="WP_230222442.1">
    <property type="nucleotide sequence ID" value="NZ_JAJKFT010000010.1"/>
</dbReference>
<keyword evidence="9" id="KW-0472">Membrane</keyword>
<dbReference type="GO" id="GO:0016787">
    <property type="term" value="F:hydrolase activity"/>
    <property type="evidence" value="ECO:0007669"/>
    <property type="project" value="InterPro"/>
</dbReference>
<feature type="binding site" evidence="7">
    <location>
        <position position="174"/>
    </location>
    <ligand>
        <name>ATP</name>
        <dbReference type="ChEBI" id="CHEBI:30616"/>
    </ligand>
</feature>
<dbReference type="Gene3D" id="2.60.120.560">
    <property type="entry name" value="Exo-inulinase, domain 1"/>
    <property type="match status" value="1"/>
</dbReference>
<dbReference type="EC" id="2.7.11.1" evidence="1"/>
<evidence type="ECO:0000313" key="12">
    <source>
        <dbReference type="Proteomes" id="UP001139103"/>
    </source>
</evidence>
<dbReference type="PANTHER" id="PTHR43289">
    <property type="entry name" value="MITOGEN-ACTIVATED PROTEIN KINASE KINASE KINASE 20-RELATED"/>
    <property type="match status" value="1"/>
</dbReference>
<dbReference type="InterPro" id="IPR000719">
    <property type="entry name" value="Prot_kinase_dom"/>
</dbReference>
<evidence type="ECO:0000259" key="10">
    <source>
        <dbReference type="PROSITE" id="PS50011"/>
    </source>
</evidence>
<dbReference type="InterPro" id="IPR017441">
    <property type="entry name" value="Protein_kinase_ATP_BS"/>
</dbReference>
<dbReference type="Proteomes" id="UP001139103">
    <property type="component" value="Unassembled WGS sequence"/>
</dbReference>
<dbReference type="GO" id="GO:0005524">
    <property type="term" value="F:ATP binding"/>
    <property type="evidence" value="ECO:0007669"/>
    <property type="project" value="UniProtKB-UniRule"/>
</dbReference>
<evidence type="ECO:0000256" key="5">
    <source>
        <dbReference type="ARBA" id="ARBA00022777"/>
    </source>
</evidence>
<dbReference type="CDD" id="cd14014">
    <property type="entry name" value="STKc_PknB_like"/>
    <property type="match status" value="1"/>
</dbReference>
<protein>
    <recommendedName>
        <fullName evidence="1">non-specific serine/threonine protein kinase</fullName>
        <ecNumber evidence="1">2.7.11.1</ecNumber>
    </recommendedName>
</protein>
<dbReference type="Pfam" id="PF06439">
    <property type="entry name" value="3keto-disac_hyd"/>
    <property type="match status" value="1"/>
</dbReference>
<dbReference type="FunFam" id="1.10.510.10:FF:000021">
    <property type="entry name" value="Serine/threonine protein kinase"/>
    <property type="match status" value="1"/>
</dbReference>
<keyword evidence="9" id="KW-1133">Transmembrane helix</keyword>
<dbReference type="EMBL" id="JAJKFT010000010">
    <property type="protein sequence ID" value="MCC9630913.1"/>
    <property type="molecule type" value="Genomic_DNA"/>
</dbReference>
<name>A0A9X1SHW5_9BACT</name>
<evidence type="ECO:0000256" key="9">
    <source>
        <dbReference type="SAM" id="Phobius"/>
    </source>
</evidence>
<sequence>MDDQLLDLLAQWEEATSAGKPTDLTALAGGDASLAMQLRKHIASLQKIARLDSGTTPAEELHLPPLPVLRSALLTPADLSLQKFQTRLTTADIVPADKIEELLRAHGIKSAHQLAAILLEKDLLTRFQVRSISHGKTRGLKLDRYVILDKIGEGGMGQVYKARHSMMGRDVALKILPRASTEKGNALDRFLQEMQVAAQLRHPNIVTAYDADEAEGLYFFVMEYVAGRDLNSVVRKSGPLSVAKAVDYIMQAAQGLQYAHGVGLVHRDIKPANLLLDDQGVVKILDMGIARLDSVAALEGGNAEDEKEEDGLTRHGSIMGTVDFMAPEQAVDTKSVTSQADLYSLGCTLYFLLTGKPPFAGETLMQKLLGHREKSPPKLTDLRDDVPPQLEAIYQKCLAKLPEQRYASAAELAADLQALSPQVSDAAPPPLPVGEEADSDTSPSNFLETLNSPGLIEGVKIISIDPLKKPSRRARVGRGSFFYGGAILVGLLLCGLIAYGSGLLFRISTPNGTLIVEMEGEDFVAHLRDKQLVLVNENTLEKTTITLDSEEAKRPIAPGQYNFALETSSGIKTSVSELTITSGTESRVRVSWESAPTPTIPEPAPATAAQVEQPVDLLAGLNLGPWTPMFNDKDFSGWEKRNPNSIKWTIDKLSMRGANSGYRPSQGGAIFTERTDYGDFHFRCEVLAGQRGRTWVYFRHNKTWEHGARRGYGVPNPDPDALDNPDGWGIGSLYEDVFQVGDQRVAKAAVPGPRIDPGQWYTLEIIAVDNRIQIRVNGAVTVDYVADDPPAQTGGFGLGCPILSNLAVRNVFVREPKPTQ</sequence>
<evidence type="ECO:0000256" key="8">
    <source>
        <dbReference type="SAM" id="MobiDB-lite"/>
    </source>
</evidence>
<evidence type="ECO:0000256" key="1">
    <source>
        <dbReference type="ARBA" id="ARBA00012513"/>
    </source>
</evidence>
<feature type="domain" description="Protein kinase" evidence="10">
    <location>
        <begin position="145"/>
        <end position="423"/>
    </location>
</feature>
<dbReference type="Gene3D" id="1.10.510.10">
    <property type="entry name" value="Transferase(Phosphotransferase) domain 1"/>
    <property type="match status" value="1"/>
</dbReference>
<accession>A0A9X1SHW5</accession>
<keyword evidence="9" id="KW-0812">Transmembrane</keyword>
<evidence type="ECO:0000256" key="7">
    <source>
        <dbReference type="PROSITE-ProRule" id="PRU10141"/>
    </source>
</evidence>
<keyword evidence="6 7" id="KW-0067">ATP-binding</keyword>
<gene>
    <name evidence="11" type="ORF">LOC68_21185</name>
</gene>
<evidence type="ECO:0000256" key="3">
    <source>
        <dbReference type="ARBA" id="ARBA00022679"/>
    </source>
</evidence>
<dbReference type="GO" id="GO:0004674">
    <property type="term" value="F:protein serine/threonine kinase activity"/>
    <property type="evidence" value="ECO:0007669"/>
    <property type="project" value="UniProtKB-KW"/>
</dbReference>
<dbReference type="PROSITE" id="PS00107">
    <property type="entry name" value="PROTEIN_KINASE_ATP"/>
    <property type="match status" value="1"/>
</dbReference>
<dbReference type="PROSITE" id="PS50011">
    <property type="entry name" value="PROTEIN_KINASE_DOM"/>
    <property type="match status" value="1"/>
</dbReference>
<dbReference type="Gene3D" id="3.30.200.20">
    <property type="entry name" value="Phosphorylase Kinase, domain 1"/>
    <property type="match status" value="1"/>
</dbReference>
<dbReference type="InterPro" id="IPR010496">
    <property type="entry name" value="AL/BT2_dom"/>
</dbReference>
<dbReference type="SUPFAM" id="SSF56112">
    <property type="entry name" value="Protein kinase-like (PK-like)"/>
    <property type="match status" value="1"/>
</dbReference>
<evidence type="ECO:0000256" key="6">
    <source>
        <dbReference type="ARBA" id="ARBA00022840"/>
    </source>
</evidence>
<proteinExistence type="predicted"/>
<dbReference type="AlphaFoldDB" id="A0A9X1SHW5"/>
<dbReference type="PROSITE" id="PS00108">
    <property type="entry name" value="PROTEIN_KINASE_ST"/>
    <property type="match status" value="1"/>
</dbReference>
<dbReference type="SMART" id="SM00220">
    <property type="entry name" value="S_TKc"/>
    <property type="match status" value="1"/>
</dbReference>
<reference evidence="11" key="1">
    <citation type="submission" date="2021-11" db="EMBL/GenBank/DDBJ databases">
        <title>Genome sequence.</title>
        <authorList>
            <person name="Sun Q."/>
        </authorList>
    </citation>
    <scope>NUCLEOTIDE SEQUENCE</scope>
    <source>
        <strain evidence="11">JC732</strain>
    </source>
</reference>
<dbReference type="PANTHER" id="PTHR43289:SF6">
    <property type="entry name" value="SERINE_THREONINE-PROTEIN KINASE NEKL-3"/>
    <property type="match status" value="1"/>
</dbReference>